<evidence type="ECO:0000313" key="3">
    <source>
        <dbReference type="Proteomes" id="UP001185927"/>
    </source>
</evidence>
<dbReference type="EMBL" id="JAWLKB010000005">
    <property type="protein sequence ID" value="MDV6267720.1"/>
    <property type="molecule type" value="Genomic_DNA"/>
</dbReference>
<organism evidence="2 3">
    <name type="scientific">Rhodococcus globerulus</name>
    <dbReference type="NCBI Taxonomy" id="33008"/>
    <lineage>
        <taxon>Bacteria</taxon>
        <taxon>Bacillati</taxon>
        <taxon>Actinomycetota</taxon>
        <taxon>Actinomycetes</taxon>
        <taxon>Mycobacteriales</taxon>
        <taxon>Nocardiaceae</taxon>
        <taxon>Rhodococcus</taxon>
    </lineage>
</organism>
<name>A0ABU4BU56_RHOGO</name>
<feature type="transmembrane region" description="Helical" evidence="1">
    <location>
        <begin position="82"/>
        <end position="101"/>
    </location>
</feature>
<protein>
    <recommendedName>
        <fullName evidence="4">Transmembrane protein</fullName>
    </recommendedName>
</protein>
<keyword evidence="1" id="KW-0472">Membrane</keyword>
<evidence type="ECO:0000256" key="1">
    <source>
        <dbReference type="SAM" id="Phobius"/>
    </source>
</evidence>
<proteinExistence type="predicted"/>
<comment type="caution">
    <text evidence="2">The sequence shown here is derived from an EMBL/GenBank/DDBJ whole genome shotgun (WGS) entry which is preliminary data.</text>
</comment>
<keyword evidence="3" id="KW-1185">Reference proteome</keyword>
<evidence type="ECO:0000313" key="2">
    <source>
        <dbReference type="EMBL" id="MDV6267720.1"/>
    </source>
</evidence>
<feature type="transmembrane region" description="Helical" evidence="1">
    <location>
        <begin position="170"/>
        <end position="197"/>
    </location>
</feature>
<feature type="transmembrane region" description="Helical" evidence="1">
    <location>
        <begin position="384"/>
        <end position="410"/>
    </location>
</feature>
<feature type="transmembrane region" description="Helical" evidence="1">
    <location>
        <begin position="217"/>
        <end position="235"/>
    </location>
</feature>
<feature type="transmembrane region" description="Helical" evidence="1">
    <location>
        <begin position="310"/>
        <end position="329"/>
    </location>
</feature>
<feature type="transmembrane region" description="Helical" evidence="1">
    <location>
        <begin position="113"/>
        <end position="134"/>
    </location>
</feature>
<gene>
    <name evidence="2" type="ORF">R3Q16_13990</name>
</gene>
<accession>A0ABU4BU56</accession>
<dbReference type="Proteomes" id="UP001185927">
    <property type="component" value="Unassembled WGS sequence"/>
</dbReference>
<feature type="transmembrane region" description="Helical" evidence="1">
    <location>
        <begin position="140"/>
        <end position="158"/>
    </location>
</feature>
<keyword evidence="1" id="KW-1133">Transmembrane helix</keyword>
<feature type="transmembrane region" description="Helical" evidence="1">
    <location>
        <begin position="247"/>
        <end position="265"/>
    </location>
</feature>
<feature type="transmembrane region" description="Helical" evidence="1">
    <location>
        <begin position="285"/>
        <end position="303"/>
    </location>
</feature>
<evidence type="ECO:0008006" key="4">
    <source>
        <dbReference type="Google" id="ProtNLM"/>
    </source>
</evidence>
<feature type="transmembrane region" description="Helical" evidence="1">
    <location>
        <begin position="7"/>
        <end position="27"/>
    </location>
</feature>
<reference evidence="2 3" key="1">
    <citation type="submission" date="2023-10" db="EMBL/GenBank/DDBJ databases">
        <title>Development of a sustainable strategy for remediation of hydrocarbon-contaminated territories based on the waste exchange concept.</title>
        <authorList>
            <person name="Krivoruchko A."/>
        </authorList>
    </citation>
    <scope>NUCLEOTIDE SEQUENCE [LARGE SCALE GENOMIC DNA]</scope>
    <source>
        <strain evidence="2 3">IEGM 1203</strain>
    </source>
</reference>
<dbReference type="RefSeq" id="WP_317541986.1">
    <property type="nucleotide sequence ID" value="NZ_JAWLKB010000005.1"/>
</dbReference>
<feature type="transmembrane region" description="Helical" evidence="1">
    <location>
        <begin position="344"/>
        <end position="363"/>
    </location>
</feature>
<keyword evidence="1" id="KW-0812">Transmembrane</keyword>
<sequence length="595" mass="64656">MTKPTARYVLPIALASIAIALGIRTWVASQNYFYWDDLILIGRGARFPLFSSELLLYDHDGHFMPAAFFLTGLVTRIAPYQWALPVMLLVLGQALASLALLHTLRLVLGWRPALLIPLLGYLFIPLTLPAFAWWSAALNALPLQIALAWVCGDAIQLVRTGRRRYAASGTAVFVVSLLFFEKSVLVPFVALVFVVLYLRTQSDASPIRTAAKKAKALWIPCAVVLAIWIPVYLFTVESPVTGNGRSMSTALLHHGTSLGMLPTLLGGPWQWERWIPGPAWANPPMFLVIAAWIMLLTALVVTVRSRQGSAWIWICAAVYFLASVAAMTVTRTAEGTTYELAQTLRYFTDSATVFALAIALYFAAPPRVEPRVDSHTDSHTTVPIRAIAVGLSVLFVVSSLVSTFSFVNVWRESPTRDYLQNARVSLAQNTDAPLLDQPVSIWVLLPFTNPNNMASQVLGPLPDRPEFASSTPILRLINDNGTVVDGEVTFTRRILEGTEPQCGTRVDGPTELTLDGPLAVWDWTVQLNYLASADGTIDVSLTTGDAVSVTVKQGLHSAFVQVVGDGTTVKVSPRTPGLSLCLAAGQVGVVVPALP</sequence>